<gene>
    <name evidence="2" type="ORF">A3D08_00755</name>
</gene>
<organism evidence="2 3">
    <name type="scientific">Candidatus Roizmanbacteria bacterium RIFCSPHIGHO2_02_FULL_43_11</name>
    <dbReference type="NCBI Taxonomy" id="1802043"/>
    <lineage>
        <taxon>Bacteria</taxon>
        <taxon>Candidatus Roizmaniibacteriota</taxon>
    </lineage>
</organism>
<sequence length="126" mass="14736">MRKWDVEDAGDVHAIMVDIVKQLNMRYIDVERVFCVRSRGSSARAYARIWGLSRIFQFAAGYPATYVIEVLAQHFDKLASDRKKKVIIHELLHIPKTFSGALKSHKSGSYRVDHHEVERMYKRMEK</sequence>
<reference evidence="2 3" key="1">
    <citation type="journal article" date="2016" name="Nat. Commun.">
        <title>Thousands of microbial genomes shed light on interconnected biogeochemical processes in an aquifer system.</title>
        <authorList>
            <person name="Anantharaman K."/>
            <person name="Brown C.T."/>
            <person name="Hug L.A."/>
            <person name="Sharon I."/>
            <person name="Castelle C.J."/>
            <person name="Probst A.J."/>
            <person name="Thomas B.C."/>
            <person name="Singh A."/>
            <person name="Wilkins M.J."/>
            <person name="Karaoz U."/>
            <person name="Brodie E.L."/>
            <person name="Williams K.H."/>
            <person name="Hubbard S.S."/>
            <person name="Banfield J.F."/>
        </authorList>
    </citation>
    <scope>NUCLEOTIDE SEQUENCE [LARGE SCALE GENOMIC DNA]</scope>
</reference>
<evidence type="ECO:0000313" key="3">
    <source>
        <dbReference type="Proteomes" id="UP000178098"/>
    </source>
</evidence>
<evidence type="ECO:0000259" key="1">
    <source>
        <dbReference type="Pfam" id="PF18894"/>
    </source>
</evidence>
<dbReference type="Proteomes" id="UP000178098">
    <property type="component" value="Unassembled WGS sequence"/>
</dbReference>
<dbReference type="InterPro" id="IPR043998">
    <property type="entry name" value="Put_Metallopep"/>
</dbReference>
<proteinExistence type="predicted"/>
<dbReference type="Pfam" id="PF18894">
    <property type="entry name" value="PhageMetallopep"/>
    <property type="match status" value="1"/>
</dbReference>
<comment type="caution">
    <text evidence="2">The sequence shown here is derived from an EMBL/GenBank/DDBJ whole genome shotgun (WGS) entry which is preliminary data.</text>
</comment>
<evidence type="ECO:0000313" key="2">
    <source>
        <dbReference type="EMBL" id="OGK29859.1"/>
    </source>
</evidence>
<dbReference type="AlphaFoldDB" id="A0A1F7HF24"/>
<name>A0A1F7HF24_9BACT</name>
<protein>
    <recommendedName>
        <fullName evidence="1">Putative phage metallopeptidase domain-containing protein</fullName>
    </recommendedName>
</protein>
<accession>A0A1F7HF24</accession>
<feature type="domain" description="Putative phage metallopeptidase" evidence="1">
    <location>
        <begin position="5"/>
        <end position="119"/>
    </location>
</feature>
<dbReference type="EMBL" id="MFZT01000038">
    <property type="protein sequence ID" value="OGK29859.1"/>
    <property type="molecule type" value="Genomic_DNA"/>
</dbReference>